<dbReference type="GO" id="GO:0005615">
    <property type="term" value="C:extracellular space"/>
    <property type="evidence" value="ECO:0007669"/>
    <property type="project" value="TreeGrafter"/>
</dbReference>
<keyword evidence="7" id="KW-0044">Antibiotic</keyword>
<feature type="chain" id="PRO_5034357616" evidence="9">
    <location>
        <begin position="34"/>
        <end position="98"/>
    </location>
</feature>
<dbReference type="GO" id="GO:0060326">
    <property type="term" value="P:cell chemotaxis"/>
    <property type="evidence" value="ECO:0007669"/>
    <property type="project" value="TreeGrafter"/>
</dbReference>
<dbReference type="AlphaFoldDB" id="A0A8B8S4H8"/>
<accession>A0A8B8S4H8</accession>
<comment type="subcellular location">
    <subcellularLocation>
        <location evidence="2">Secreted</location>
    </subcellularLocation>
</comment>
<dbReference type="PANTHER" id="PTHR20515">
    <property type="entry name" value="BETA-DEFENSIN"/>
    <property type="match status" value="1"/>
</dbReference>
<protein>
    <submittedName>
        <fullName evidence="12">Beta-defensin 109B</fullName>
    </submittedName>
</protein>
<dbReference type="Gene3D" id="3.10.360.10">
    <property type="entry name" value="Antimicrobial Peptide, Beta-defensin 2, Chain A"/>
    <property type="match status" value="1"/>
</dbReference>
<evidence type="ECO:0000259" key="10">
    <source>
        <dbReference type="Pfam" id="PF00711"/>
    </source>
</evidence>
<dbReference type="SUPFAM" id="SSF57392">
    <property type="entry name" value="Defensin-like"/>
    <property type="match status" value="1"/>
</dbReference>
<evidence type="ECO:0000256" key="1">
    <source>
        <dbReference type="ARBA" id="ARBA00002878"/>
    </source>
</evidence>
<comment type="function">
    <text evidence="1">Has antibacterial activity.</text>
</comment>
<evidence type="ECO:0000313" key="11">
    <source>
        <dbReference type="Proteomes" id="UP000694856"/>
    </source>
</evidence>
<evidence type="ECO:0000313" key="12">
    <source>
        <dbReference type="RefSeq" id="XP_032324655.1"/>
    </source>
</evidence>
<evidence type="ECO:0000256" key="3">
    <source>
        <dbReference type="ARBA" id="ARBA00022525"/>
    </source>
</evidence>
<sequence length="98" mass="11192">MLMPLPFTCCSSTRLHVLLSALLLMTLLSPVRSGLSSAVNHCLNLSGTCRRNNCKPTEDILGSCKRRWKCCRQWWIMLPIPTPVVYSEYQEPLKNKIK</sequence>
<gene>
    <name evidence="12" type="primary">DEFB109B</name>
</gene>
<keyword evidence="8" id="KW-1015">Disulfide bond</keyword>
<evidence type="ECO:0000256" key="6">
    <source>
        <dbReference type="ARBA" id="ARBA00022940"/>
    </source>
</evidence>
<dbReference type="Proteomes" id="UP000694856">
    <property type="component" value="Chromosome 26"/>
</dbReference>
<keyword evidence="4" id="KW-0929">Antimicrobial</keyword>
<evidence type="ECO:0000256" key="9">
    <source>
        <dbReference type="SAM" id="SignalP"/>
    </source>
</evidence>
<dbReference type="Pfam" id="PF00711">
    <property type="entry name" value="Defensin_beta"/>
    <property type="match status" value="1"/>
</dbReference>
<dbReference type="GeneID" id="116660089"/>
<feature type="domain" description="Beta-defensin-like" evidence="10">
    <location>
        <begin position="41"/>
        <end position="72"/>
    </location>
</feature>
<keyword evidence="11" id="KW-1185">Reference proteome</keyword>
<evidence type="ECO:0000256" key="2">
    <source>
        <dbReference type="ARBA" id="ARBA00004613"/>
    </source>
</evidence>
<evidence type="ECO:0000256" key="8">
    <source>
        <dbReference type="ARBA" id="ARBA00023157"/>
    </source>
</evidence>
<organism evidence="11 12">
    <name type="scientific">Camelus ferus</name>
    <name type="common">Wild bactrian camel</name>
    <name type="synonym">Camelus bactrianus ferus</name>
    <dbReference type="NCBI Taxonomy" id="419612"/>
    <lineage>
        <taxon>Eukaryota</taxon>
        <taxon>Metazoa</taxon>
        <taxon>Chordata</taxon>
        <taxon>Craniata</taxon>
        <taxon>Vertebrata</taxon>
        <taxon>Euteleostomi</taxon>
        <taxon>Mammalia</taxon>
        <taxon>Eutheria</taxon>
        <taxon>Laurasiatheria</taxon>
        <taxon>Artiodactyla</taxon>
        <taxon>Tylopoda</taxon>
        <taxon>Camelidae</taxon>
        <taxon>Camelus</taxon>
    </lineage>
</organism>
<dbReference type="CTD" id="641517"/>
<dbReference type="RefSeq" id="XP_032324655.1">
    <property type="nucleotide sequence ID" value="XM_032468764.1"/>
</dbReference>
<keyword evidence="5 9" id="KW-0732">Signal</keyword>
<keyword evidence="3" id="KW-0964">Secreted</keyword>
<name>A0A8B8S4H8_CAMFR</name>
<keyword evidence="6" id="KW-0211">Defensin</keyword>
<evidence type="ECO:0000256" key="7">
    <source>
        <dbReference type="ARBA" id="ARBA00023022"/>
    </source>
</evidence>
<dbReference type="GO" id="GO:0031731">
    <property type="term" value="F:CCR6 chemokine receptor binding"/>
    <property type="evidence" value="ECO:0007669"/>
    <property type="project" value="TreeGrafter"/>
</dbReference>
<evidence type="ECO:0000256" key="5">
    <source>
        <dbReference type="ARBA" id="ARBA00022729"/>
    </source>
</evidence>
<reference evidence="12" key="1">
    <citation type="submission" date="2025-08" db="UniProtKB">
        <authorList>
            <consortium name="RefSeq"/>
        </authorList>
    </citation>
    <scope>IDENTIFICATION</scope>
    <source>
        <tissue evidence="12">Ear skin</tissue>
    </source>
</reference>
<dbReference type="GO" id="GO:0042742">
    <property type="term" value="P:defense response to bacterium"/>
    <property type="evidence" value="ECO:0007669"/>
    <property type="project" value="UniProtKB-KW"/>
</dbReference>
<dbReference type="KEGG" id="cfr:116660089"/>
<feature type="signal peptide" evidence="9">
    <location>
        <begin position="1"/>
        <end position="33"/>
    </location>
</feature>
<evidence type="ECO:0000256" key="4">
    <source>
        <dbReference type="ARBA" id="ARBA00022529"/>
    </source>
</evidence>
<dbReference type="GO" id="GO:0042056">
    <property type="term" value="F:chemoattractant activity"/>
    <property type="evidence" value="ECO:0007669"/>
    <property type="project" value="TreeGrafter"/>
</dbReference>
<dbReference type="PANTHER" id="PTHR20515:SF3">
    <property type="entry name" value="BETA-DEFENSIN 109B-RELATED"/>
    <property type="match status" value="1"/>
</dbReference>
<proteinExistence type="predicted"/>
<dbReference type="InterPro" id="IPR001855">
    <property type="entry name" value="Defensin_beta-like"/>
</dbReference>